<evidence type="ECO:0000313" key="1">
    <source>
        <dbReference type="EMBL" id="RKG99205.1"/>
    </source>
</evidence>
<evidence type="ECO:0000313" key="2">
    <source>
        <dbReference type="Proteomes" id="UP000268313"/>
    </source>
</evidence>
<proteinExistence type="predicted"/>
<protein>
    <submittedName>
        <fullName evidence="1">Uncharacterized protein</fullName>
    </submittedName>
</protein>
<accession>A0A3A8JVH8</accession>
<keyword evidence="2" id="KW-1185">Reference proteome</keyword>
<dbReference type="Proteomes" id="UP000268313">
    <property type="component" value="Unassembled WGS sequence"/>
</dbReference>
<sequence>MLLGHRLKQRFGLARLLGVNDRGQEDFSAPTVHACRYEGSTKRLVTSDGTDATSEAMLFTKVKVEPGDALWLPGDTPGDLNTRRRPLRITPCTDIRGGTDHYEVYV</sequence>
<dbReference type="OrthoDB" id="5514579at2"/>
<reference evidence="2" key="1">
    <citation type="submission" date="2018-09" db="EMBL/GenBank/DDBJ databases">
        <authorList>
            <person name="Livingstone P.G."/>
            <person name="Whitworth D.E."/>
        </authorList>
    </citation>
    <scope>NUCLEOTIDE SEQUENCE [LARGE SCALE GENOMIC DNA]</scope>
    <source>
        <strain evidence="2">CA043D</strain>
    </source>
</reference>
<organism evidence="1 2">
    <name type="scientific">Corallococcus carmarthensis</name>
    <dbReference type="NCBI Taxonomy" id="2316728"/>
    <lineage>
        <taxon>Bacteria</taxon>
        <taxon>Pseudomonadati</taxon>
        <taxon>Myxococcota</taxon>
        <taxon>Myxococcia</taxon>
        <taxon>Myxococcales</taxon>
        <taxon>Cystobacterineae</taxon>
        <taxon>Myxococcaceae</taxon>
        <taxon>Corallococcus</taxon>
    </lineage>
</organism>
<dbReference type="RefSeq" id="WP_120605475.1">
    <property type="nucleotide sequence ID" value="NZ_RAWE01000119.1"/>
</dbReference>
<gene>
    <name evidence="1" type="ORF">D7X32_27135</name>
</gene>
<dbReference type="AlphaFoldDB" id="A0A3A8JVH8"/>
<name>A0A3A8JVH8_9BACT</name>
<comment type="caution">
    <text evidence="1">The sequence shown here is derived from an EMBL/GenBank/DDBJ whole genome shotgun (WGS) entry which is preliminary data.</text>
</comment>
<dbReference type="EMBL" id="RAWE01000119">
    <property type="protein sequence ID" value="RKG99205.1"/>
    <property type="molecule type" value="Genomic_DNA"/>
</dbReference>